<evidence type="ECO:0000313" key="2">
    <source>
        <dbReference type="EMBL" id="ENZ08084.1"/>
    </source>
</evidence>
<gene>
    <name evidence="2" type="ORF">HMPREF1090_05077</name>
</gene>
<dbReference type="EMBL" id="AGYR01000064">
    <property type="protein sequence ID" value="ENZ08084.1"/>
    <property type="molecule type" value="Genomic_DNA"/>
</dbReference>
<comment type="caution">
    <text evidence="2">The sequence shown here is derived from an EMBL/GenBank/DDBJ whole genome shotgun (WGS) entry which is preliminary data.</text>
</comment>
<dbReference type="HOGENOM" id="CLU_2354791_0_0_9"/>
<proteinExistence type="predicted"/>
<feature type="compositionally biased region" description="Basic and acidic residues" evidence="1">
    <location>
        <begin position="53"/>
        <end position="78"/>
    </location>
</feature>
<evidence type="ECO:0000256" key="1">
    <source>
        <dbReference type="SAM" id="MobiDB-lite"/>
    </source>
</evidence>
<protein>
    <submittedName>
        <fullName evidence="2">Uncharacterized protein</fullName>
    </submittedName>
</protein>
<evidence type="ECO:0000313" key="3">
    <source>
        <dbReference type="Proteomes" id="UP000013085"/>
    </source>
</evidence>
<dbReference type="AlphaFoldDB" id="A0A0E2H465"/>
<organism evidence="2 3">
    <name type="scientific">[Clostridium] clostridioforme 90A8</name>
    <dbReference type="NCBI Taxonomy" id="999408"/>
    <lineage>
        <taxon>Bacteria</taxon>
        <taxon>Bacillati</taxon>
        <taxon>Bacillota</taxon>
        <taxon>Clostridia</taxon>
        <taxon>Lachnospirales</taxon>
        <taxon>Lachnospiraceae</taxon>
        <taxon>Enterocloster</taxon>
    </lineage>
</organism>
<sequence>MFINSKKCFEIREGDQKLVIPRNFIGTIPDWASKHWMVQAAIHDGSIATPDNTADKALEAADTDAGEKAKEYDIRPEVADTDAGEQAKQTGRKVKG</sequence>
<accession>A0A0E2H465</accession>
<dbReference type="PATRIC" id="fig|999408.3.peg.5464"/>
<dbReference type="RefSeq" id="WP_002594600.1">
    <property type="nucleotide sequence ID" value="NZ_KB850991.1"/>
</dbReference>
<feature type="region of interest" description="Disordered" evidence="1">
    <location>
        <begin position="47"/>
        <end position="96"/>
    </location>
</feature>
<name>A0A0E2H465_9FIRM</name>
<dbReference type="Proteomes" id="UP000013085">
    <property type="component" value="Unassembled WGS sequence"/>
</dbReference>
<reference evidence="2 3" key="1">
    <citation type="submission" date="2013-01" db="EMBL/GenBank/DDBJ databases">
        <title>The Genome Sequence of Clostridium clostridioforme 90A8.</title>
        <authorList>
            <consortium name="The Broad Institute Genome Sequencing Platform"/>
            <person name="Earl A."/>
            <person name="Ward D."/>
            <person name="Feldgarden M."/>
            <person name="Gevers D."/>
            <person name="Courvalin P."/>
            <person name="Lambert T."/>
            <person name="Walker B."/>
            <person name="Young S.K."/>
            <person name="Zeng Q."/>
            <person name="Gargeya S."/>
            <person name="Fitzgerald M."/>
            <person name="Haas B."/>
            <person name="Abouelleil A."/>
            <person name="Alvarado L."/>
            <person name="Arachchi H.M."/>
            <person name="Berlin A.M."/>
            <person name="Chapman S.B."/>
            <person name="Dewar J."/>
            <person name="Goldberg J."/>
            <person name="Griggs A."/>
            <person name="Gujja S."/>
            <person name="Hansen M."/>
            <person name="Howarth C."/>
            <person name="Imamovic A."/>
            <person name="Larimer J."/>
            <person name="McCowan C."/>
            <person name="Murphy C."/>
            <person name="Neiman D."/>
            <person name="Pearson M."/>
            <person name="Priest M."/>
            <person name="Roberts A."/>
            <person name="Saif S."/>
            <person name="Shea T."/>
            <person name="Sisk P."/>
            <person name="Sykes S."/>
            <person name="Wortman J."/>
            <person name="Nusbaum C."/>
            <person name="Birren B."/>
        </authorList>
    </citation>
    <scope>NUCLEOTIDE SEQUENCE [LARGE SCALE GENOMIC DNA]</scope>
    <source>
        <strain evidence="2 3">90A8</strain>
    </source>
</reference>